<reference evidence="1 2" key="1">
    <citation type="submission" date="2020-04" db="EMBL/GenBank/DDBJ databases">
        <authorList>
            <person name="Laetsch R D."/>
            <person name="Stevens L."/>
            <person name="Kumar S."/>
            <person name="Blaxter L. M."/>
        </authorList>
    </citation>
    <scope>NUCLEOTIDE SEQUENCE [LARGE SCALE GENOMIC DNA]</scope>
</reference>
<proteinExistence type="predicted"/>
<evidence type="ECO:0000313" key="2">
    <source>
        <dbReference type="Proteomes" id="UP000494206"/>
    </source>
</evidence>
<sequence length="197" mass="20928">MLCTPCLAVARALKTYSTSSAFKNIETRTCNMVLKNDKTCAGAIQMTALYLRITPPETMCKTIQLCGPETKSGFIPDVKLPLGVDAIGKQVSGIIGGASEEMGKQISGAVGGVSEGVGKQLSGAVNGINGLGKQALGGDSPLKSLPRFRRSTTKHGDDSEILNKYIIEHSDEILMLLKDVTEYLEDILNNNPPSLSQ</sequence>
<dbReference type="AlphaFoldDB" id="A0A8S1E7L5"/>
<organism evidence="1 2">
    <name type="scientific">Caenorhabditis bovis</name>
    <dbReference type="NCBI Taxonomy" id="2654633"/>
    <lineage>
        <taxon>Eukaryota</taxon>
        <taxon>Metazoa</taxon>
        <taxon>Ecdysozoa</taxon>
        <taxon>Nematoda</taxon>
        <taxon>Chromadorea</taxon>
        <taxon>Rhabditida</taxon>
        <taxon>Rhabditina</taxon>
        <taxon>Rhabditomorpha</taxon>
        <taxon>Rhabditoidea</taxon>
        <taxon>Rhabditidae</taxon>
        <taxon>Peloderinae</taxon>
        <taxon>Caenorhabditis</taxon>
    </lineage>
</organism>
<dbReference type="Proteomes" id="UP000494206">
    <property type="component" value="Unassembled WGS sequence"/>
</dbReference>
<dbReference type="EMBL" id="CADEPM010000001">
    <property type="protein sequence ID" value="CAB3396903.1"/>
    <property type="molecule type" value="Genomic_DNA"/>
</dbReference>
<protein>
    <submittedName>
        <fullName evidence="1">Uncharacterized protein</fullName>
    </submittedName>
</protein>
<comment type="caution">
    <text evidence="1">The sequence shown here is derived from an EMBL/GenBank/DDBJ whole genome shotgun (WGS) entry which is preliminary data.</text>
</comment>
<keyword evidence="2" id="KW-1185">Reference proteome</keyword>
<evidence type="ECO:0000313" key="1">
    <source>
        <dbReference type="EMBL" id="CAB3396903.1"/>
    </source>
</evidence>
<name>A0A8S1E7L5_9PELO</name>
<accession>A0A8S1E7L5</accession>
<gene>
    <name evidence="1" type="ORF">CBOVIS_LOCUS395</name>
</gene>